<reference evidence="1 2" key="1">
    <citation type="journal article" date="2013" name="Genome Announc.">
        <title>Genome Sequence of the Polycyclic Aromatic Hydrocarbon-Degrading Bacterium Strain Marinobacter nanhaiticus D15-8WT.</title>
        <authorList>
            <person name="Cui Z."/>
            <person name="Gao W."/>
            <person name="Li Q."/>
            <person name="Xu G."/>
            <person name="Zheng L."/>
        </authorList>
    </citation>
    <scope>NUCLEOTIDE SEQUENCE [LARGE SCALE GENOMIC DNA]</scope>
    <source>
        <strain evidence="1 2">D15-8W</strain>
    </source>
</reference>
<dbReference type="PROSITE" id="PS51257">
    <property type="entry name" value="PROKAR_LIPOPROTEIN"/>
    <property type="match status" value="1"/>
</dbReference>
<evidence type="ECO:0000313" key="2">
    <source>
        <dbReference type="Proteomes" id="UP000013165"/>
    </source>
</evidence>
<sequence length="177" mass="19782">MERLYGFSLVAGVAAIIAGCANVNGITVKGADDDLDDHIRISSELYDEPYMGFPAPTDYFFQSTVDKQSGLKLYELHLAVNKDNWKRWDQVTFNYEGETAELPLVWRRSDMTCTDYGCTYSELGVAGIDEAMVKYIAAQPEPVTMTIGSARVDDSLDFTVQPAEARLMLEETQQRSL</sequence>
<proteinExistence type="predicted"/>
<protein>
    <recommendedName>
        <fullName evidence="3">Lipoprotein</fullName>
    </recommendedName>
</protein>
<dbReference type="RefSeq" id="WP_004582292.1">
    <property type="nucleotide sequence ID" value="NZ_AP028878.1"/>
</dbReference>
<name>N6WSR8_9GAMM</name>
<dbReference type="STRING" id="626887.J057_21800"/>
<gene>
    <name evidence="1" type="ORF">J057_21800</name>
</gene>
<dbReference type="AlphaFoldDB" id="N6WSR8"/>
<dbReference type="PATRIC" id="fig|626887.3.peg.4362"/>
<dbReference type="Proteomes" id="UP000013165">
    <property type="component" value="Unassembled WGS sequence"/>
</dbReference>
<dbReference type="HOGENOM" id="CLU_1516158_0_0_6"/>
<dbReference type="EMBL" id="APLQ01000014">
    <property type="protein sequence ID" value="ENO14072.1"/>
    <property type="molecule type" value="Genomic_DNA"/>
</dbReference>
<dbReference type="OrthoDB" id="6367040at2"/>
<evidence type="ECO:0000313" key="1">
    <source>
        <dbReference type="EMBL" id="ENO14072.1"/>
    </source>
</evidence>
<keyword evidence="2" id="KW-1185">Reference proteome</keyword>
<comment type="caution">
    <text evidence="1">The sequence shown here is derived from an EMBL/GenBank/DDBJ whole genome shotgun (WGS) entry which is preliminary data.</text>
</comment>
<organism evidence="1 2">
    <name type="scientific">Marinobacter nanhaiticus D15-8W</name>
    <dbReference type="NCBI Taxonomy" id="626887"/>
    <lineage>
        <taxon>Bacteria</taxon>
        <taxon>Pseudomonadati</taxon>
        <taxon>Pseudomonadota</taxon>
        <taxon>Gammaproteobacteria</taxon>
        <taxon>Pseudomonadales</taxon>
        <taxon>Marinobacteraceae</taxon>
        <taxon>Marinobacter</taxon>
    </lineage>
</organism>
<accession>N6WSR8</accession>
<evidence type="ECO:0008006" key="3">
    <source>
        <dbReference type="Google" id="ProtNLM"/>
    </source>
</evidence>